<dbReference type="InterPro" id="IPR019897">
    <property type="entry name" value="RidA_CS"/>
</dbReference>
<dbReference type="GO" id="GO:0005739">
    <property type="term" value="C:mitochondrion"/>
    <property type="evidence" value="ECO:0007669"/>
    <property type="project" value="UniProtKB-ARBA"/>
</dbReference>
<dbReference type="RefSeq" id="XP_051608739.1">
    <property type="nucleotide sequence ID" value="XM_051752276.1"/>
</dbReference>
<dbReference type="SUPFAM" id="SSF55298">
    <property type="entry name" value="YjgF-like"/>
    <property type="match status" value="1"/>
</dbReference>
<protein>
    <recommendedName>
        <fullName evidence="4">Protein MMF1, mitochondrial</fullName>
    </recommendedName>
</protein>
<dbReference type="NCBIfam" id="TIGR00004">
    <property type="entry name" value="Rid family detoxifying hydrolase"/>
    <property type="match status" value="1"/>
</dbReference>
<comment type="similarity">
    <text evidence="1">Belongs to the RutC family.</text>
</comment>
<evidence type="ECO:0000256" key="1">
    <source>
        <dbReference type="ARBA" id="ARBA00010552"/>
    </source>
</evidence>
<dbReference type="PANTHER" id="PTHR11803:SF58">
    <property type="entry name" value="PROTEIN HMF1-RELATED"/>
    <property type="match status" value="1"/>
</dbReference>
<accession>A0AAD5BFA8</accession>
<name>A0AAD5BFA8_9ASCO</name>
<dbReference type="CDD" id="cd00448">
    <property type="entry name" value="YjgF_YER057c_UK114_family"/>
    <property type="match status" value="1"/>
</dbReference>
<dbReference type="GO" id="GO:0019239">
    <property type="term" value="F:deaminase activity"/>
    <property type="evidence" value="ECO:0007669"/>
    <property type="project" value="TreeGrafter"/>
</dbReference>
<evidence type="ECO:0008006" key="4">
    <source>
        <dbReference type="Google" id="ProtNLM"/>
    </source>
</evidence>
<proteinExistence type="inferred from homology"/>
<keyword evidence="3" id="KW-1185">Reference proteome</keyword>
<dbReference type="Pfam" id="PF01042">
    <property type="entry name" value="Ribonuc_L-PSP"/>
    <property type="match status" value="1"/>
</dbReference>
<gene>
    <name evidence="2" type="ORF">KGF57_002912</name>
</gene>
<evidence type="ECO:0000313" key="3">
    <source>
        <dbReference type="Proteomes" id="UP001204833"/>
    </source>
</evidence>
<dbReference type="PROSITE" id="PS01094">
    <property type="entry name" value="UPF0076"/>
    <property type="match status" value="1"/>
</dbReference>
<dbReference type="GeneID" id="76150971"/>
<dbReference type="PANTHER" id="PTHR11803">
    <property type="entry name" value="2-IMINOBUTANOATE/2-IMINOPROPANOATE DEAMINASE RIDA"/>
    <property type="match status" value="1"/>
</dbReference>
<dbReference type="FunFam" id="3.30.1330.40:FF:000001">
    <property type="entry name" value="L-PSP family endoribonuclease"/>
    <property type="match status" value="1"/>
</dbReference>
<dbReference type="EMBL" id="JAIHNG010000119">
    <property type="protein sequence ID" value="KAI5958104.1"/>
    <property type="molecule type" value="Genomic_DNA"/>
</dbReference>
<dbReference type="GO" id="GO:0005829">
    <property type="term" value="C:cytosol"/>
    <property type="evidence" value="ECO:0007669"/>
    <property type="project" value="TreeGrafter"/>
</dbReference>
<dbReference type="InterPro" id="IPR006175">
    <property type="entry name" value="YjgF/YER057c/UK114"/>
</dbReference>
<reference evidence="2 3" key="1">
    <citation type="journal article" date="2022" name="DNA Res.">
        <title>Genome analysis of five recently described species of the CUG-Ser clade uncovers Candida theae as a new hybrid lineage with pathogenic potential in the Candida parapsilosis species complex.</title>
        <authorList>
            <person name="Mixao V."/>
            <person name="Del Olmo V."/>
            <person name="Hegedusova E."/>
            <person name="Saus E."/>
            <person name="Pryszcz L."/>
            <person name="Cillingova A."/>
            <person name="Nosek J."/>
            <person name="Gabaldon T."/>
        </authorList>
    </citation>
    <scope>NUCLEOTIDE SEQUENCE [LARGE SCALE GENOMIC DNA]</scope>
    <source>
        <strain evidence="2 3">CBS 12239</strain>
    </source>
</reference>
<dbReference type="InterPro" id="IPR035959">
    <property type="entry name" value="RutC-like_sf"/>
</dbReference>
<dbReference type="InterPro" id="IPR006056">
    <property type="entry name" value="RidA"/>
</dbReference>
<dbReference type="AlphaFoldDB" id="A0AAD5BFA8"/>
<comment type="caution">
    <text evidence="2">The sequence shown here is derived from an EMBL/GenBank/DDBJ whole genome shotgun (WGS) entry which is preliminary data.</text>
</comment>
<organism evidence="2 3">
    <name type="scientific">Candida theae</name>
    <dbReference type="NCBI Taxonomy" id="1198502"/>
    <lineage>
        <taxon>Eukaryota</taxon>
        <taxon>Fungi</taxon>
        <taxon>Dikarya</taxon>
        <taxon>Ascomycota</taxon>
        <taxon>Saccharomycotina</taxon>
        <taxon>Pichiomycetes</taxon>
        <taxon>Debaryomycetaceae</taxon>
        <taxon>Candida/Lodderomyces clade</taxon>
        <taxon>Candida</taxon>
    </lineage>
</organism>
<dbReference type="Proteomes" id="UP001204833">
    <property type="component" value="Unassembled WGS sequence"/>
</dbReference>
<dbReference type="Gene3D" id="3.30.1330.40">
    <property type="entry name" value="RutC-like"/>
    <property type="match status" value="1"/>
</dbReference>
<sequence length="156" mass="17175">MFRNALSSQSFRSTIMSAKRFNSSITPVRTSQAPPPAASYSQAVKANGFIYVSGQIPYTADNKPLPESSSIQDYAEQAIQNVSAILEASNSSLKHIVKANIFLTDMKAQFGEFNQVYAKYFNEHKPARSCVAVKELPLGVPLEIEVVAIERDDTKL</sequence>
<evidence type="ECO:0000313" key="2">
    <source>
        <dbReference type="EMBL" id="KAI5958104.1"/>
    </source>
</evidence>